<reference evidence="2" key="1">
    <citation type="submission" date="2022-08" db="EMBL/GenBank/DDBJ databases">
        <authorList>
            <person name="Gutierrez-Valencia J."/>
        </authorList>
    </citation>
    <scope>NUCLEOTIDE SEQUENCE</scope>
</reference>
<gene>
    <name evidence="2" type="ORF">LITE_LOCUS12003</name>
</gene>
<dbReference type="AlphaFoldDB" id="A0AAV0J372"/>
<name>A0AAV0J372_9ROSI</name>
<comment type="caution">
    <text evidence="2">The sequence shown here is derived from an EMBL/GenBank/DDBJ whole genome shotgun (WGS) entry which is preliminary data.</text>
</comment>
<evidence type="ECO:0000313" key="2">
    <source>
        <dbReference type="EMBL" id="CAI0403348.1"/>
    </source>
</evidence>
<organism evidence="2 3">
    <name type="scientific">Linum tenue</name>
    <dbReference type="NCBI Taxonomy" id="586396"/>
    <lineage>
        <taxon>Eukaryota</taxon>
        <taxon>Viridiplantae</taxon>
        <taxon>Streptophyta</taxon>
        <taxon>Embryophyta</taxon>
        <taxon>Tracheophyta</taxon>
        <taxon>Spermatophyta</taxon>
        <taxon>Magnoliopsida</taxon>
        <taxon>eudicotyledons</taxon>
        <taxon>Gunneridae</taxon>
        <taxon>Pentapetalae</taxon>
        <taxon>rosids</taxon>
        <taxon>fabids</taxon>
        <taxon>Malpighiales</taxon>
        <taxon>Linaceae</taxon>
        <taxon>Linum</taxon>
    </lineage>
</organism>
<protein>
    <submittedName>
        <fullName evidence="2">Uncharacterized protein</fullName>
    </submittedName>
</protein>
<keyword evidence="3" id="KW-1185">Reference proteome</keyword>
<evidence type="ECO:0000256" key="1">
    <source>
        <dbReference type="SAM" id="MobiDB-lite"/>
    </source>
</evidence>
<proteinExistence type="predicted"/>
<evidence type="ECO:0000313" key="3">
    <source>
        <dbReference type="Proteomes" id="UP001154282"/>
    </source>
</evidence>
<dbReference type="EMBL" id="CAMGYJ010000004">
    <property type="protein sequence ID" value="CAI0403348.1"/>
    <property type="molecule type" value="Genomic_DNA"/>
</dbReference>
<accession>A0AAV0J372</accession>
<feature type="region of interest" description="Disordered" evidence="1">
    <location>
        <begin position="62"/>
        <end position="88"/>
    </location>
</feature>
<sequence length="88" mass="9771">MLAQLMIIRNVGMIRVMSCDGIKASKDMMNLPDSLMEDGNGIFFSGFLEKAKLSTALRYGSANGMEEEEDHKGKRSGPPILNGQHRQR</sequence>
<dbReference type="Proteomes" id="UP001154282">
    <property type="component" value="Unassembled WGS sequence"/>
</dbReference>